<proteinExistence type="predicted"/>
<evidence type="ECO:0000256" key="3">
    <source>
        <dbReference type="ARBA" id="ARBA00022676"/>
    </source>
</evidence>
<dbReference type="SUPFAM" id="SSF53448">
    <property type="entry name" value="Nucleotide-diphospho-sugar transferases"/>
    <property type="match status" value="1"/>
</dbReference>
<dbReference type="PANTHER" id="PTHR43646:SF2">
    <property type="entry name" value="GLYCOSYLTRANSFERASE 2-LIKE DOMAIN-CONTAINING PROTEIN"/>
    <property type="match status" value="1"/>
</dbReference>
<keyword evidence="3" id="KW-0328">Glycosyltransferase</keyword>
<sequence length="389" mass="40405">MSCERTRADRLLSAASPLAESAAIVAIPVRNEAELLPACLDALFAQRDAHGRPLPPGSFGILLLLNNCGDASASVAARYARAASRPVRIVDVRLPPAMAHAGAARRAAMDLAGAWLTAAGQGSGAILTTDADSRVPATWIDANLAILAGGVDAVAGLVALAAPDEAGLGEQLRRRGGLEQSYQALLMEAAARLDPLPHDPWPNHWTASGATIAVRRAAYAAIGGIPMLPAGEDRALVTALVAHGFAVRHEPSIVVTTSGRLAGRASGGVADTLRLRRERPDSPCDPRLEPVASALGRYRTRNRLRRLHDAKRAVSLVAALRELGMAPAGAAAAARLPHFEAAWTMAEVASPALAYRPLAPAELPVAIAHAEIALAGLRRLRPAIGWGGA</sequence>
<evidence type="ECO:0000256" key="5">
    <source>
        <dbReference type="ARBA" id="ARBA00023136"/>
    </source>
</evidence>
<evidence type="ECO:0000256" key="4">
    <source>
        <dbReference type="ARBA" id="ARBA00022679"/>
    </source>
</evidence>
<evidence type="ECO:0000313" key="6">
    <source>
        <dbReference type="EMBL" id="GGC66654.1"/>
    </source>
</evidence>
<keyword evidence="4" id="KW-0808">Transferase</keyword>
<protein>
    <recommendedName>
        <fullName evidence="8">Glycosyltransferase</fullName>
    </recommendedName>
</protein>
<dbReference type="InterPro" id="IPR029044">
    <property type="entry name" value="Nucleotide-diphossugar_trans"/>
</dbReference>
<evidence type="ECO:0000313" key="7">
    <source>
        <dbReference type="Proteomes" id="UP000637002"/>
    </source>
</evidence>
<dbReference type="Proteomes" id="UP000637002">
    <property type="component" value="Unassembled WGS sequence"/>
</dbReference>
<dbReference type="PANTHER" id="PTHR43646">
    <property type="entry name" value="GLYCOSYLTRANSFERASE"/>
    <property type="match status" value="1"/>
</dbReference>
<dbReference type="GO" id="GO:0005886">
    <property type="term" value="C:plasma membrane"/>
    <property type="evidence" value="ECO:0007669"/>
    <property type="project" value="UniProtKB-SubCell"/>
</dbReference>
<name>A0A916XET1_9HYPH</name>
<reference evidence="6" key="2">
    <citation type="submission" date="2020-09" db="EMBL/GenBank/DDBJ databases">
        <authorList>
            <person name="Sun Q."/>
            <person name="Zhou Y."/>
        </authorList>
    </citation>
    <scope>NUCLEOTIDE SEQUENCE</scope>
    <source>
        <strain evidence="6">CGMCC 1.12919</strain>
    </source>
</reference>
<evidence type="ECO:0000256" key="1">
    <source>
        <dbReference type="ARBA" id="ARBA00004236"/>
    </source>
</evidence>
<dbReference type="AlphaFoldDB" id="A0A916XET1"/>
<keyword evidence="5" id="KW-0472">Membrane</keyword>
<dbReference type="GO" id="GO:0016757">
    <property type="term" value="F:glycosyltransferase activity"/>
    <property type="evidence" value="ECO:0007669"/>
    <property type="project" value="UniProtKB-KW"/>
</dbReference>
<dbReference type="Gene3D" id="3.90.550.10">
    <property type="entry name" value="Spore Coat Polysaccharide Biosynthesis Protein SpsA, Chain A"/>
    <property type="match status" value="1"/>
</dbReference>
<evidence type="ECO:0000256" key="2">
    <source>
        <dbReference type="ARBA" id="ARBA00022475"/>
    </source>
</evidence>
<gene>
    <name evidence="6" type="ORF">GCM10010994_26550</name>
</gene>
<reference evidence="6" key="1">
    <citation type="journal article" date="2014" name="Int. J. Syst. Evol. Microbiol.">
        <title>Complete genome sequence of Corynebacterium casei LMG S-19264T (=DSM 44701T), isolated from a smear-ripened cheese.</title>
        <authorList>
            <consortium name="US DOE Joint Genome Institute (JGI-PGF)"/>
            <person name="Walter F."/>
            <person name="Albersmeier A."/>
            <person name="Kalinowski J."/>
            <person name="Ruckert C."/>
        </authorList>
    </citation>
    <scope>NUCLEOTIDE SEQUENCE</scope>
    <source>
        <strain evidence="6">CGMCC 1.12919</strain>
    </source>
</reference>
<comment type="subcellular location">
    <subcellularLocation>
        <location evidence="1">Cell membrane</location>
    </subcellularLocation>
</comment>
<comment type="caution">
    <text evidence="6">The sequence shown here is derived from an EMBL/GenBank/DDBJ whole genome shotgun (WGS) entry which is preliminary data.</text>
</comment>
<dbReference type="EMBL" id="BMGG01000004">
    <property type="protein sequence ID" value="GGC66654.1"/>
    <property type="molecule type" value="Genomic_DNA"/>
</dbReference>
<accession>A0A916XET1</accession>
<evidence type="ECO:0008006" key="8">
    <source>
        <dbReference type="Google" id="ProtNLM"/>
    </source>
</evidence>
<organism evidence="6 7">
    <name type="scientific">Chelatococcus reniformis</name>
    <dbReference type="NCBI Taxonomy" id="1494448"/>
    <lineage>
        <taxon>Bacteria</taxon>
        <taxon>Pseudomonadati</taxon>
        <taxon>Pseudomonadota</taxon>
        <taxon>Alphaproteobacteria</taxon>
        <taxon>Hyphomicrobiales</taxon>
        <taxon>Chelatococcaceae</taxon>
        <taxon>Chelatococcus</taxon>
    </lineage>
</organism>
<keyword evidence="2" id="KW-1003">Cell membrane</keyword>
<keyword evidence="7" id="KW-1185">Reference proteome</keyword>